<dbReference type="CDD" id="cd16914">
    <property type="entry name" value="EcfT"/>
    <property type="match status" value="1"/>
</dbReference>
<accession>A0A1I6JYH0</accession>
<evidence type="ECO:0000256" key="5">
    <source>
        <dbReference type="ARBA" id="ARBA00023136"/>
    </source>
</evidence>
<evidence type="ECO:0000256" key="6">
    <source>
        <dbReference type="SAM" id="Phobius"/>
    </source>
</evidence>
<dbReference type="Pfam" id="PF02361">
    <property type="entry name" value="CbiQ"/>
    <property type="match status" value="1"/>
</dbReference>
<evidence type="ECO:0000256" key="2">
    <source>
        <dbReference type="ARBA" id="ARBA00022475"/>
    </source>
</evidence>
<dbReference type="PANTHER" id="PTHR34857:SF2">
    <property type="entry name" value="SLL0384 PROTEIN"/>
    <property type="match status" value="1"/>
</dbReference>
<dbReference type="InterPro" id="IPR003339">
    <property type="entry name" value="ABC/ECF_trnsptr_transmembrane"/>
</dbReference>
<evidence type="ECO:0000313" key="8">
    <source>
        <dbReference type="Proteomes" id="UP000199659"/>
    </source>
</evidence>
<evidence type="ECO:0000256" key="4">
    <source>
        <dbReference type="ARBA" id="ARBA00022989"/>
    </source>
</evidence>
<dbReference type="GO" id="GO:0005886">
    <property type="term" value="C:plasma membrane"/>
    <property type="evidence" value="ECO:0007669"/>
    <property type="project" value="UniProtKB-ARBA"/>
</dbReference>
<protein>
    <submittedName>
        <fullName evidence="7">Energy-coupling factor transport system permease protein</fullName>
    </submittedName>
</protein>
<comment type="subcellular location">
    <subcellularLocation>
        <location evidence="1">Membrane</location>
        <topology evidence="1">Multi-pass membrane protein</topology>
    </subcellularLocation>
</comment>
<dbReference type="AlphaFoldDB" id="A0A1I6JYH0"/>
<dbReference type="EMBL" id="FOYZ01000007">
    <property type="protein sequence ID" value="SFR83580.1"/>
    <property type="molecule type" value="Genomic_DNA"/>
</dbReference>
<keyword evidence="2" id="KW-1003">Cell membrane</keyword>
<keyword evidence="8" id="KW-1185">Reference proteome</keyword>
<feature type="transmembrane region" description="Helical" evidence="6">
    <location>
        <begin position="17"/>
        <end position="49"/>
    </location>
</feature>
<dbReference type="InterPro" id="IPR051611">
    <property type="entry name" value="ECF_transporter_component"/>
</dbReference>
<evidence type="ECO:0000256" key="1">
    <source>
        <dbReference type="ARBA" id="ARBA00004141"/>
    </source>
</evidence>
<evidence type="ECO:0000313" key="7">
    <source>
        <dbReference type="EMBL" id="SFR83580.1"/>
    </source>
</evidence>
<feature type="transmembrane region" description="Helical" evidence="6">
    <location>
        <begin position="61"/>
        <end position="79"/>
    </location>
</feature>
<dbReference type="Proteomes" id="UP000199659">
    <property type="component" value="Unassembled WGS sequence"/>
</dbReference>
<dbReference type="STRING" id="37658.SAMN05661086_02041"/>
<feature type="transmembrane region" description="Helical" evidence="6">
    <location>
        <begin position="213"/>
        <end position="233"/>
    </location>
</feature>
<name>A0A1I6JYH0_9FIRM</name>
<sequence length="234" mass="26087">MQNKKSKIFHSDPRTKLYILLICALVISFSTSIYYECGLVMLILCFGVLNKKMRYSFGMAMLYVLLVSVSIMGALYLSGTPRLMLSAFTDFIGKMFPCIMAGGILVGTTQVSEFMAAMNCMKMPKNIVIPMTVMIRYIPMIREDWGYIKDSIKMRDVAPSLSGVLVHPGRTIECVYVPLVISASKVADELSAAAVTRGIETDKKRTCLEEIHFNFFDAVCAIVFTMYLLGTILA</sequence>
<reference evidence="7 8" key="1">
    <citation type="submission" date="2016-10" db="EMBL/GenBank/DDBJ databases">
        <authorList>
            <person name="de Groot N.N."/>
        </authorList>
    </citation>
    <scope>NUCLEOTIDE SEQUENCE [LARGE SCALE GENOMIC DNA]</scope>
    <source>
        <strain evidence="7 8">743A</strain>
    </source>
</reference>
<organism evidence="7 8">
    <name type="scientific">Anaeromicropila populeti</name>
    <dbReference type="NCBI Taxonomy" id="37658"/>
    <lineage>
        <taxon>Bacteria</taxon>
        <taxon>Bacillati</taxon>
        <taxon>Bacillota</taxon>
        <taxon>Clostridia</taxon>
        <taxon>Lachnospirales</taxon>
        <taxon>Lachnospiraceae</taxon>
        <taxon>Anaeromicropila</taxon>
    </lineage>
</organism>
<keyword evidence="4 6" id="KW-1133">Transmembrane helix</keyword>
<dbReference type="RefSeq" id="WP_092560580.1">
    <property type="nucleotide sequence ID" value="NZ_FOYZ01000007.1"/>
</dbReference>
<dbReference type="PANTHER" id="PTHR34857">
    <property type="entry name" value="SLL0384 PROTEIN"/>
    <property type="match status" value="1"/>
</dbReference>
<keyword evidence="3 6" id="KW-0812">Transmembrane</keyword>
<dbReference type="OrthoDB" id="3730291at2"/>
<keyword evidence="5 6" id="KW-0472">Membrane</keyword>
<evidence type="ECO:0000256" key="3">
    <source>
        <dbReference type="ARBA" id="ARBA00022692"/>
    </source>
</evidence>
<gene>
    <name evidence="7" type="ORF">SAMN05661086_02041</name>
</gene>
<proteinExistence type="predicted"/>